<feature type="binding site" evidence="6">
    <location>
        <begin position="179"/>
        <end position="184"/>
    </location>
    <ligand>
        <name>NAD(+)</name>
        <dbReference type="ChEBI" id="CHEBI:57540"/>
    </ligand>
</feature>
<dbReference type="CDD" id="cd01075">
    <property type="entry name" value="NAD_bind_Leu_Phe_Val_DH"/>
    <property type="match status" value="1"/>
</dbReference>
<evidence type="ECO:0000256" key="3">
    <source>
        <dbReference type="ARBA" id="ARBA00023002"/>
    </source>
</evidence>
<evidence type="ECO:0000313" key="9">
    <source>
        <dbReference type="EMBL" id="TGD72049.1"/>
    </source>
</evidence>
<keyword evidence="3 7" id="KW-0560">Oxidoreductase</keyword>
<dbReference type="InterPro" id="IPR046346">
    <property type="entry name" value="Aminoacid_DH-like_N_sf"/>
</dbReference>
<dbReference type="Pfam" id="PF02812">
    <property type="entry name" value="ELFV_dehydrog_N"/>
    <property type="match status" value="1"/>
</dbReference>
<reference evidence="9 10" key="1">
    <citation type="submission" date="2019-04" db="EMBL/GenBank/DDBJ databases">
        <title>Taxonomy of novel Haliea sp. from mangrove soil of West Coast of India.</title>
        <authorList>
            <person name="Verma A."/>
            <person name="Kumar P."/>
            <person name="Krishnamurthi S."/>
        </authorList>
    </citation>
    <scope>NUCLEOTIDE SEQUENCE [LARGE SCALE GENOMIC DNA]</scope>
    <source>
        <strain evidence="9 10">SAOS-164</strain>
    </source>
</reference>
<dbReference type="InterPro" id="IPR016211">
    <property type="entry name" value="Glu/Phe/Leu/Val/Trp_DH_bac/arc"/>
</dbReference>
<evidence type="ECO:0000256" key="7">
    <source>
        <dbReference type="RuleBase" id="RU004417"/>
    </source>
</evidence>
<feature type="active site" description="Proton donor/acceptor" evidence="5">
    <location>
        <position position="80"/>
    </location>
</feature>
<evidence type="ECO:0000256" key="1">
    <source>
        <dbReference type="ARBA" id="ARBA00003868"/>
    </source>
</evidence>
<dbReference type="PANTHER" id="PTHR42722">
    <property type="entry name" value="LEUCINE DEHYDROGENASE"/>
    <property type="match status" value="1"/>
</dbReference>
<evidence type="ECO:0000256" key="6">
    <source>
        <dbReference type="PIRSR" id="PIRSR000188-2"/>
    </source>
</evidence>
<evidence type="ECO:0000256" key="5">
    <source>
        <dbReference type="PIRSR" id="PIRSR000188-1"/>
    </source>
</evidence>
<feature type="domain" description="Glutamate/phenylalanine/leucine/valine/L-tryptophan dehydrogenase C-terminal" evidence="8">
    <location>
        <begin position="143"/>
        <end position="350"/>
    </location>
</feature>
<dbReference type="Pfam" id="PF00208">
    <property type="entry name" value="ELFV_dehydrog"/>
    <property type="match status" value="2"/>
</dbReference>
<dbReference type="GO" id="GO:0000166">
    <property type="term" value="F:nucleotide binding"/>
    <property type="evidence" value="ECO:0007669"/>
    <property type="project" value="UniProtKB-KW"/>
</dbReference>
<proteinExistence type="inferred from homology"/>
<dbReference type="RefSeq" id="WP_135445477.1">
    <property type="nucleotide sequence ID" value="NZ_SRLE01000011.1"/>
</dbReference>
<evidence type="ECO:0000256" key="4">
    <source>
        <dbReference type="ARBA" id="ARBA00023027"/>
    </source>
</evidence>
<dbReference type="EMBL" id="SRLE01000011">
    <property type="protein sequence ID" value="TGD72049.1"/>
    <property type="molecule type" value="Genomic_DNA"/>
</dbReference>
<comment type="similarity">
    <text evidence="2 7">Belongs to the Glu/Leu/Phe/Val dehydrogenases family.</text>
</comment>
<dbReference type="SUPFAM" id="SSF53223">
    <property type="entry name" value="Aminoacid dehydrogenase-like, N-terminal domain"/>
    <property type="match status" value="1"/>
</dbReference>
<keyword evidence="10" id="KW-1185">Reference proteome</keyword>
<dbReference type="GO" id="GO:0016639">
    <property type="term" value="F:oxidoreductase activity, acting on the CH-NH2 group of donors, NAD or NADP as acceptor"/>
    <property type="evidence" value="ECO:0007669"/>
    <property type="project" value="InterPro"/>
</dbReference>
<keyword evidence="4 6" id="KW-0520">NAD</keyword>
<dbReference type="PROSITE" id="PS00074">
    <property type="entry name" value="GLFV_DEHYDROGENASE"/>
    <property type="match status" value="1"/>
</dbReference>
<comment type="function">
    <text evidence="1">Catalyzes the reversible oxidative deamination of glutamate to alpha-ketoglutarate and ammonia.</text>
</comment>
<dbReference type="Proteomes" id="UP000298050">
    <property type="component" value="Unassembled WGS sequence"/>
</dbReference>
<protein>
    <submittedName>
        <fullName evidence="9">Glu/Leu/Phe/Val dehydrogenase</fullName>
    </submittedName>
</protein>
<dbReference type="GO" id="GO:0006520">
    <property type="term" value="P:amino acid metabolic process"/>
    <property type="evidence" value="ECO:0007669"/>
    <property type="project" value="InterPro"/>
</dbReference>
<dbReference type="PRINTS" id="PR00082">
    <property type="entry name" value="GLFDHDRGNASE"/>
</dbReference>
<dbReference type="InterPro" id="IPR006097">
    <property type="entry name" value="Glu/Leu/Phe/Val/Trp_DH_dimer"/>
</dbReference>
<comment type="caution">
    <text evidence="9">The sequence shown here is derived from an EMBL/GenBank/DDBJ whole genome shotgun (WGS) entry which is preliminary data.</text>
</comment>
<sequence>MSVFSAPAYDRHELVSFSNDNGSGLRAIIAVHDSTLGPGVGGCRMFPYASEDAALHDVLRLSRGMTYKSAMAGLPLGGGKSVIIGDPRSDKSRDLLLAMGEFIDAQGGRYVAAEDSGTGVADMRVMAERTRWVSGLEDNRYGGDPSPSTAWGVFLAMRTAVHYRFGEADLKGRSVALQGLGHVGYYLAKYLREAGAEVYGADVNVDNLRRAVEELGVIAVDPAKVLELAVDVVAPCAMGAVLDERSIDALQAGIVCGAANNQLASAVDAAHLRDRGILYCPDFLVNAGGIIDVHHQRLGSPAEERSQHIARIEDNLERVLQRARTHGLSTHDVAEAMVEEYLEEVRRANLVLAAAG</sequence>
<dbReference type="Gene3D" id="3.40.50.720">
    <property type="entry name" value="NAD(P)-binding Rossmann-like Domain"/>
    <property type="match status" value="1"/>
</dbReference>
<dbReference type="PANTHER" id="PTHR42722:SF1">
    <property type="entry name" value="VALINE DEHYDROGENASE"/>
    <property type="match status" value="1"/>
</dbReference>
<dbReference type="SUPFAM" id="SSF51735">
    <property type="entry name" value="NAD(P)-binding Rossmann-fold domains"/>
    <property type="match status" value="1"/>
</dbReference>
<keyword evidence="6" id="KW-0547">Nucleotide-binding</keyword>
<dbReference type="InterPro" id="IPR006096">
    <property type="entry name" value="Glu/Leu/Phe/Val/Trp_DH_C"/>
</dbReference>
<organism evidence="9 10">
    <name type="scientific">Mangrovimicrobium sediminis</name>
    <dbReference type="NCBI Taxonomy" id="2562682"/>
    <lineage>
        <taxon>Bacteria</taxon>
        <taxon>Pseudomonadati</taxon>
        <taxon>Pseudomonadota</taxon>
        <taxon>Gammaproteobacteria</taxon>
        <taxon>Cellvibrionales</taxon>
        <taxon>Halieaceae</taxon>
        <taxon>Mangrovimicrobium</taxon>
    </lineage>
</organism>
<accession>A0A4Z0LXP1</accession>
<dbReference type="SMART" id="SM00839">
    <property type="entry name" value="ELFV_dehydrog"/>
    <property type="match status" value="1"/>
</dbReference>
<evidence type="ECO:0000313" key="10">
    <source>
        <dbReference type="Proteomes" id="UP000298050"/>
    </source>
</evidence>
<evidence type="ECO:0000256" key="2">
    <source>
        <dbReference type="ARBA" id="ARBA00006382"/>
    </source>
</evidence>
<name>A0A4Z0LXP1_9GAMM</name>
<dbReference type="OrthoDB" id="9803297at2"/>
<dbReference type="AlphaFoldDB" id="A0A4Z0LXP1"/>
<dbReference type="InterPro" id="IPR033524">
    <property type="entry name" value="Glu/Leu/Phe/Val_DH_AS"/>
</dbReference>
<evidence type="ECO:0000259" key="8">
    <source>
        <dbReference type="SMART" id="SM00839"/>
    </source>
</evidence>
<dbReference type="PIRSF" id="PIRSF000188">
    <property type="entry name" value="Phe_leu_dh"/>
    <property type="match status" value="1"/>
</dbReference>
<gene>
    <name evidence="9" type="ORF">E4634_15340</name>
</gene>
<dbReference type="Gene3D" id="3.40.50.10860">
    <property type="entry name" value="Leucine Dehydrogenase, chain A, domain 1"/>
    <property type="match status" value="1"/>
</dbReference>
<dbReference type="InterPro" id="IPR006095">
    <property type="entry name" value="Glu/Leu/Phe/Val/Trp_DH"/>
</dbReference>
<dbReference type="InterPro" id="IPR036291">
    <property type="entry name" value="NAD(P)-bd_dom_sf"/>
</dbReference>